<protein>
    <recommendedName>
        <fullName evidence="5">Lipoprotein</fullName>
    </recommendedName>
</protein>
<keyword evidence="4" id="KW-1185">Reference proteome</keyword>
<feature type="chain" id="PRO_5046321811" description="Lipoprotein" evidence="2">
    <location>
        <begin position="18"/>
        <end position="182"/>
    </location>
</feature>
<dbReference type="EMBL" id="JBHSZV010000004">
    <property type="protein sequence ID" value="MFC7060405.1"/>
    <property type="molecule type" value="Genomic_DNA"/>
</dbReference>
<comment type="caution">
    <text evidence="3">The sequence shown here is derived from an EMBL/GenBank/DDBJ whole genome shotgun (WGS) entry which is preliminary data.</text>
</comment>
<feature type="region of interest" description="Disordered" evidence="1">
    <location>
        <begin position="20"/>
        <end position="50"/>
    </location>
</feature>
<dbReference type="Proteomes" id="UP001596410">
    <property type="component" value="Unassembled WGS sequence"/>
</dbReference>
<proteinExistence type="predicted"/>
<reference evidence="4" key="1">
    <citation type="journal article" date="2019" name="Int. J. Syst. Evol. Microbiol.">
        <title>The Global Catalogue of Microorganisms (GCM) 10K type strain sequencing project: providing services to taxonomists for standard genome sequencing and annotation.</title>
        <authorList>
            <consortium name="The Broad Institute Genomics Platform"/>
            <consortium name="The Broad Institute Genome Sequencing Center for Infectious Disease"/>
            <person name="Wu L."/>
            <person name="Ma J."/>
        </authorList>
    </citation>
    <scope>NUCLEOTIDE SEQUENCE [LARGE SCALE GENOMIC DNA]</scope>
    <source>
        <strain evidence="4">CGMCC 4.1621</strain>
    </source>
</reference>
<evidence type="ECO:0000313" key="3">
    <source>
        <dbReference type="EMBL" id="MFC7060405.1"/>
    </source>
</evidence>
<feature type="signal peptide" evidence="2">
    <location>
        <begin position="1"/>
        <end position="17"/>
    </location>
</feature>
<dbReference type="PROSITE" id="PS51257">
    <property type="entry name" value="PROKAR_LIPOPROTEIN"/>
    <property type="match status" value="1"/>
</dbReference>
<organism evidence="3 4">
    <name type="scientific">Halobacillus seohaensis</name>
    <dbReference type="NCBI Taxonomy" id="447421"/>
    <lineage>
        <taxon>Bacteria</taxon>
        <taxon>Bacillati</taxon>
        <taxon>Bacillota</taxon>
        <taxon>Bacilli</taxon>
        <taxon>Bacillales</taxon>
        <taxon>Bacillaceae</taxon>
        <taxon>Halobacillus</taxon>
    </lineage>
</organism>
<accession>A0ABW2EDL3</accession>
<sequence length="182" mass="19952">MKKWLMMLGITSMIVAAGCGSNTEEDSSTSGDSDNNNSEESSNDETATKKEILNIQQEMVSTFRPEQSQIADYEAAIGAEKPDEEAIKDAGEAAKSAAANAATKVEQFSIEGDLSNKIKEQYEKALPSLQAYYEEVETALDESLTEADLTEADKKFEEFQDQVSTIYEEADLLSTNLKSEFS</sequence>
<evidence type="ECO:0000256" key="1">
    <source>
        <dbReference type="SAM" id="MobiDB-lite"/>
    </source>
</evidence>
<name>A0ABW2EDL3_9BACI</name>
<dbReference type="RefSeq" id="WP_204706326.1">
    <property type="nucleotide sequence ID" value="NZ_JBHSZV010000004.1"/>
</dbReference>
<keyword evidence="2" id="KW-0732">Signal</keyword>
<gene>
    <name evidence="3" type="ORF">ACFQIC_00780</name>
</gene>
<feature type="compositionally biased region" description="Low complexity" evidence="1">
    <location>
        <begin position="28"/>
        <end position="40"/>
    </location>
</feature>
<evidence type="ECO:0000256" key="2">
    <source>
        <dbReference type="SAM" id="SignalP"/>
    </source>
</evidence>
<evidence type="ECO:0008006" key="5">
    <source>
        <dbReference type="Google" id="ProtNLM"/>
    </source>
</evidence>
<evidence type="ECO:0000313" key="4">
    <source>
        <dbReference type="Proteomes" id="UP001596410"/>
    </source>
</evidence>